<dbReference type="OrthoDB" id="3366823at2759"/>
<dbReference type="Proteomes" id="UP000094444">
    <property type="component" value="Unassembled WGS sequence"/>
</dbReference>
<dbReference type="STRING" id="158607.A0A2P5HH22"/>
<organism evidence="5 6">
    <name type="scientific">Diaporthe helianthi</name>
    <dbReference type="NCBI Taxonomy" id="158607"/>
    <lineage>
        <taxon>Eukaryota</taxon>
        <taxon>Fungi</taxon>
        <taxon>Dikarya</taxon>
        <taxon>Ascomycota</taxon>
        <taxon>Pezizomycotina</taxon>
        <taxon>Sordariomycetes</taxon>
        <taxon>Sordariomycetidae</taxon>
        <taxon>Diaporthales</taxon>
        <taxon>Diaporthaceae</taxon>
        <taxon>Diaporthe</taxon>
    </lineage>
</organism>
<dbReference type="GO" id="GO:0016705">
    <property type="term" value="F:oxidoreductase activity, acting on paired donors, with incorporation or reduction of molecular oxygen"/>
    <property type="evidence" value="ECO:0007669"/>
    <property type="project" value="InterPro"/>
</dbReference>
<evidence type="ECO:0000256" key="2">
    <source>
        <dbReference type="ARBA" id="ARBA00022617"/>
    </source>
</evidence>
<protein>
    <submittedName>
        <fullName evidence="5">Uncharacterized protein</fullName>
    </submittedName>
</protein>
<comment type="caution">
    <text evidence="5">The sequence shown here is derived from an EMBL/GenBank/DDBJ whole genome shotgun (WGS) entry which is preliminary data.</text>
</comment>
<dbReference type="Pfam" id="PF00067">
    <property type="entry name" value="p450"/>
    <property type="match status" value="1"/>
</dbReference>
<dbReference type="PANTHER" id="PTHR24304:SF2">
    <property type="entry name" value="24-HYDROXYCHOLESTEROL 7-ALPHA-HYDROXYLASE"/>
    <property type="match status" value="1"/>
</dbReference>
<evidence type="ECO:0000313" key="5">
    <source>
        <dbReference type="EMBL" id="POS69547.1"/>
    </source>
</evidence>
<comment type="similarity">
    <text evidence="1">Belongs to the cytochrome P450 family.</text>
</comment>
<proteinExistence type="inferred from homology"/>
<keyword evidence="6" id="KW-1185">Reference proteome</keyword>
<dbReference type="Gene3D" id="1.10.630.10">
    <property type="entry name" value="Cytochrome P450"/>
    <property type="match status" value="1"/>
</dbReference>
<dbReference type="PANTHER" id="PTHR24304">
    <property type="entry name" value="CYTOCHROME P450 FAMILY 7"/>
    <property type="match status" value="1"/>
</dbReference>
<dbReference type="SUPFAM" id="SSF48264">
    <property type="entry name" value="Cytochrome P450"/>
    <property type="match status" value="1"/>
</dbReference>
<dbReference type="GO" id="GO:0005506">
    <property type="term" value="F:iron ion binding"/>
    <property type="evidence" value="ECO:0007669"/>
    <property type="project" value="InterPro"/>
</dbReference>
<dbReference type="InterPro" id="IPR036396">
    <property type="entry name" value="Cyt_P450_sf"/>
</dbReference>
<name>A0A2P5HH22_DIAHE</name>
<evidence type="ECO:0000256" key="1">
    <source>
        <dbReference type="ARBA" id="ARBA00010617"/>
    </source>
</evidence>
<gene>
    <name evidence="5" type="ORF">DHEL01_v212057</name>
</gene>
<sequence length="135" mass="15899">MRLIKYVKEWHRHAQEHVAFTHVSDEDPDWEPFWGSRLMRVRQRYEHDTNAMNEDARACEDVGLIWAATTNVQNTSFWLFFEALRDPELRERLLEEVSACKVSNPADGTSAFDVKKLTVQPLLQSTYAEVLRLYQ</sequence>
<evidence type="ECO:0000313" key="6">
    <source>
        <dbReference type="Proteomes" id="UP000094444"/>
    </source>
</evidence>
<reference evidence="5" key="1">
    <citation type="submission" date="2017-09" db="EMBL/GenBank/DDBJ databases">
        <title>Polyketide synthases of a Diaporthe helianthi virulent isolate.</title>
        <authorList>
            <person name="Baroncelli R."/>
        </authorList>
    </citation>
    <scope>NUCLEOTIDE SEQUENCE [LARGE SCALE GENOMIC DNA]</scope>
    <source>
        <strain evidence="5">7/96</strain>
    </source>
</reference>
<keyword evidence="2" id="KW-0349">Heme</keyword>
<dbReference type="InParanoid" id="A0A2P5HH22"/>
<evidence type="ECO:0000256" key="3">
    <source>
        <dbReference type="ARBA" id="ARBA00022723"/>
    </source>
</evidence>
<dbReference type="GO" id="GO:0008395">
    <property type="term" value="F:steroid hydroxylase activity"/>
    <property type="evidence" value="ECO:0007669"/>
    <property type="project" value="TreeGrafter"/>
</dbReference>
<dbReference type="AlphaFoldDB" id="A0A2P5HH22"/>
<evidence type="ECO:0000256" key="4">
    <source>
        <dbReference type="ARBA" id="ARBA00023004"/>
    </source>
</evidence>
<dbReference type="GO" id="GO:0020037">
    <property type="term" value="F:heme binding"/>
    <property type="evidence" value="ECO:0007669"/>
    <property type="project" value="InterPro"/>
</dbReference>
<keyword evidence="4" id="KW-0408">Iron</keyword>
<dbReference type="InterPro" id="IPR001128">
    <property type="entry name" value="Cyt_P450"/>
</dbReference>
<dbReference type="EMBL" id="MAVT02002178">
    <property type="protein sequence ID" value="POS69547.1"/>
    <property type="molecule type" value="Genomic_DNA"/>
</dbReference>
<dbReference type="InterPro" id="IPR050529">
    <property type="entry name" value="CYP450_sterol_14alpha_dmase"/>
</dbReference>
<keyword evidence="3" id="KW-0479">Metal-binding</keyword>
<accession>A0A2P5HH22</accession>